<dbReference type="EC" id="3.2.1.52" evidence="3"/>
<evidence type="ECO:0000256" key="2">
    <source>
        <dbReference type="ARBA" id="ARBA00005336"/>
    </source>
</evidence>
<protein>
    <recommendedName>
        <fullName evidence="3">beta-N-acetylhexosaminidase</fullName>
        <ecNumber evidence="3">3.2.1.52</ecNumber>
    </recommendedName>
</protein>
<dbReference type="GO" id="GO:0009254">
    <property type="term" value="P:peptidoglycan turnover"/>
    <property type="evidence" value="ECO:0007669"/>
    <property type="project" value="TreeGrafter"/>
</dbReference>
<dbReference type="EMBL" id="CP019948">
    <property type="protein sequence ID" value="ARN80846.1"/>
    <property type="molecule type" value="Genomic_DNA"/>
</dbReference>
<dbReference type="KEGG" id="mbry:B1812_06880"/>
<organism evidence="7 8">
    <name type="scientific">Methylocystis bryophila</name>
    <dbReference type="NCBI Taxonomy" id="655015"/>
    <lineage>
        <taxon>Bacteria</taxon>
        <taxon>Pseudomonadati</taxon>
        <taxon>Pseudomonadota</taxon>
        <taxon>Alphaproteobacteria</taxon>
        <taxon>Hyphomicrobiales</taxon>
        <taxon>Methylocystaceae</taxon>
        <taxon>Methylocystis</taxon>
    </lineage>
</organism>
<dbReference type="NCBIfam" id="NF003740">
    <property type="entry name" value="PRK05337.1"/>
    <property type="match status" value="1"/>
</dbReference>
<evidence type="ECO:0000313" key="7">
    <source>
        <dbReference type="EMBL" id="ARN80846.1"/>
    </source>
</evidence>
<dbReference type="AlphaFoldDB" id="A0A1W6MTJ9"/>
<dbReference type="InterPro" id="IPR017853">
    <property type="entry name" value="GH"/>
</dbReference>
<dbReference type="PANTHER" id="PTHR30480">
    <property type="entry name" value="BETA-HEXOSAMINIDASE-RELATED"/>
    <property type="match status" value="1"/>
</dbReference>
<evidence type="ECO:0000256" key="3">
    <source>
        <dbReference type="ARBA" id="ARBA00012663"/>
    </source>
</evidence>
<evidence type="ECO:0000256" key="1">
    <source>
        <dbReference type="ARBA" id="ARBA00001231"/>
    </source>
</evidence>
<dbReference type="GO" id="GO:0004563">
    <property type="term" value="F:beta-N-acetylhexosaminidase activity"/>
    <property type="evidence" value="ECO:0007669"/>
    <property type="project" value="UniProtKB-EC"/>
</dbReference>
<dbReference type="Proteomes" id="UP000193978">
    <property type="component" value="Chromosome"/>
</dbReference>
<dbReference type="Gene3D" id="3.20.20.300">
    <property type="entry name" value="Glycoside hydrolase, family 3, N-terminal domain"/>
    <property type="match status" value="1"/>
</dbReference>
<dbReference type="InterPro" id="IPR001764">
    <property type="entry name" value="Glyco_hydro_3_N"/>
</dbReference>
<dbReference type="InterPro" id="IPR019800">
    <property type="entry name" value="Glyco_hydro_3_AS"/>
</dbReference>
<name>A0A1W6MTJ9_9HYPH</name>
<comment type="catalytic activity">
    <reaction evidence="1">
        <text>Hydrolysis of terminal non-reducing N-acetyl-D-hexosamine residues in N-acetyl-beta-D-hexosaminides.</text>
        <dbReference type="EC" id="3.2.1.52"/>
    </reaction>
</comment>
<sequence>MARAFICGLAGARLAPEEKAFLRDARPWGVILFRRNVESRSQLRDLTDVLREALGDDRLPILVDQEGGRVQRLAPPEWRAYPSAASYERLGADLETAARLAFLGARLMAHDLREVGLTIDCLPVLDTPQRGAHQVIGDRGYSGDPARVARLGRAAADGLLASGVLPVMKHIPGHGRAAADSHFELPRVAASLQALRDADFAPFAANADLPIAMTAHVVFEAIDPERPASLSPEVIGKIVRAEIGFDGLLMTDDLSMQALSGDIRERAESASAAGCDLVLHCNGELSEARRVAEGAPLLAGKSLERADRALRLLERVEAFNPVDGEREFNAALASVA</sequence>
<feature type="domain" description="Glycoside hydrolase family 3 N-terminal" evidence="6">
    <location>
        <begin position="14"/>
        <end position="292"/>
    </location>
</feature>
<keyword evidence="5" id="KW-0326">Glycosidase</keyword>
<dbReference type="OrthoDB" id="9786661at2"/>
<dbReference type="PANTHER" id="PTHR30480:SF13">
    <property type="entry name" value="BETA-HEXOSAMINIDASE"/>
    <property type="match status" value="1"/>
</dbReference>
<dbReference type="RefSeq" id="WP_085770929.1">
    <property type="nucleotide sequence ID" value="NZ_AP027149.1"/>
</dbReference>
<dbReference type="STRING" id="655015.B1812_06880"/>
<evidence type="ECO:0000313" key="8">
    <source>
        <dbReference type="Proteomes" id="UP000193978"/>
    </source>
</evidence>
<reference evidence="7 8" key="1">
    <citation type="submission" date="2017-02" db="EMBL/GenBank/DDBJ databases">
        <authorList>
            <person name="Peterson S.W."/>
        </authorList>
    </citation>
    <scope>NUCLEOTIDE SEQUENCE [LARGE SCALE GENOMIC DNA]</scope>
    <source>
        <strain evidence="7 8">S285</strain>
    </source>
</reference>
<dbReference type="GO" id="GO:0005975">
    <property type="term" value="P:carbohydrate metabolic process"/>
    <property type="evidence" value="ECO:0007669"/>
    <property type="project" value="InterPro"/>
</dbReference>
<dbReference type="InterPro" id="IPR036962">
    <property type="entry name" value="Glyco_hydro_3_N_sf"/>
</dbReference>
<keyword evidence="4" id="KW-0378">Hydrolase</keyword>
<evidence type="ECO:0000256" key="4">
    <source>
        <dbReference type="ARBA" id="ARBA00022801"/>
    </source>
</evidence>
<keyword evidence="8" id="KW-1185">Reference proteome</keyword>
<accession>A0A1W6MTJ9</accession>
<dbReference type="SUPFAM" id="SSF51445">
    <property type="entry name" value="(Trans)glycosidases"/>
    <property type="match status" value="1"/>
</dbReference>
<dbReference type="PROSITE" id="PS00775">
    <property type="entry name" value="GLYCOSYL_HYDROL_F3"/>
    <property type="match status" value="1"/>
</dbReference>
<evidence type="ECO:0000259" key="6">
    <source>
        <dbReference type="Pfam" id="PF00933"/>
    </source>
</evidence>
<proteinExistence type="inferred from homology"/>
<gene>
    <name evidence="7" type="ORF">B1812_06880</name>
</gene>
<comment type="similarity">
    <text evidence="2">Belongs to the glycosyl hydrolase 3 family.</text>
</comment>
<evidence type="ECO:0000256" key="5">
    <source>
        <dbReference type="ARBA" id="ARBA00023295"/>
    </source>
</evidence>
<dbReference type="InterPro" id="IPR050226">
    <property type="entry name" value="NagZ_Beta-hexosaminidase"/>
</dbReference>
<dbReference type="Pfam" id="PF00933">
    <property type="entry name" value="Glyco_hydro_3"/>
    <property type="match status" value="1"/>
</dbReference>